<name>A0A9P5R1W2_9FUNG</name>
<evidence type="ECO:0000313" key="1">
    <source>
        <dbReference type="EMBL" id="KAF9117899.1"/>
    </source>
</evidence>
<evidence type="ECO:0000313" key="2">
    <source>
        <dbReference type="Proteomes" id="UP000748756"/>
    </source>
</evidence>
<dbReference type="InterPro" id="IPR022185">
    <property type="entry name" value="DUF3712"/>
</dbReference>
<dbReference type="AlphaFoldDB" id="A0A9P5R1W2"/>
<keyword evidence="2" id="KW-1185">Reference proteome</keyword>
<feature type="non-terminal residue" evidence="1">
    <location>
        <position position="199"/>
    </location>
</feature>
<comment type="caution">
    <text evidence="1">The sequence shown here is derived from an EMBL/GenBank/DDBJ whole genome shotgun (WGS) entry which is preliminary data.</text>
</comment>
<organism evidence="1 2">
    <name type="scientific">Linnemannia schmuckeri</name>
    <dbReference type="NCBI Taxonomy" id="64567"/>
    <lineage>
        <taxon>Eukaryota</taxon>
        <taxon>Fungi</taxon>
        <taxon>Fungi incertae sedis</taxon>
        <taxon>Mucoromycota</taxon>
        <taxon>Mortierellomycotina</taxon>
        <taxon>Mortierellomycetes</taxon>
        <taxon>Mortierellales</taxon>
        <taxon>Mortierellaceae</taxon>
        <taxon>Linnemannia</taxon>
    </lineage>
</organism>
<proteinExistence type="predicted"/>
<sequence length="199" mass="21454">MIDVKGISLDVKASLDGLQGLNNVKFLSLVNFNLGNKVLDVSSSVNIYNPSQLTLNIGDLYLVAGQEGFTENERFGVAFVKGLRLVPGDNVVVNVVTAPSDDPKTTKFSGDLNTRNVTLNMWADDKSTKNPALNAGLASLRQSVFLPMFLISDTPKAYSNEWTLKVLPTTVNDGLVEVSTVVSSPYFVDLNIVGDAKIT</sequence>
<protein>
    <submittedName>
        <fullName evidence="1">Uncharacterized protein</fullName>
    </submittedName>
</protein>
<reference evidence="1" key="1">
    <citation type="journal article" date="2020" name="Fungal Divers.">
        <title>Resolving the Mortierellaceae phylogeny through synthesis of multi-gene phylogenetics and phylogenomics.</title>
        <authorList>
            <person name="Vandepol N."/>
            <person name="Liber J."/>
            <person name="Desiro A."/>
            <person name="Na H."/>
            <person name="Kennedy M."/>
            <person name="Barry K."/>
            <person name="Grigoriev I.V."/>
            <person name="Miller A.N."/>
            <person name="O'Donnell K."/>
            <person name="Stajich J.E."/>
            <person name="Bonito G."/>
        </authorList>
    </citation>
    <scope>NUCLEOTIDE SEQUENCE</scope>
    <source>
        <strain evidence="1">NRRL 6426</strain>
    </source>
</reference>
<dbReference type="Proteomes" id="UP000748756">
    <property type="component" value="Unassembled WGS sequence"/>
</dbReference>
<dbReference type="EMBL" id="JAAAUQ010003318">
    <property type="protein sequence ID" value="KAF9117899.1"/>
    <property type="molecule type" value="Genomic_DNA"/>
</dbReference>
<accession>A0A9P5R1W2</accession>
<dbReference type="OrthoDB" id="10039566at2759"/>
<dbReference type="Pfam" id="PF12505">
    <property type="entry name" value="DUF3712"/>
    <property type="match status" value="1"/>
</dbReference>
<gene>
    <name evidence="1" type="ORF">BG015_006823</name>
</gene>